<dbReference type="Proteomes" id="UP000018890">
    <property type="component" value="Unassembled WGS sequence"/>
</dbReference>
<sequence>MVCNKKRADVGLRVLTTFICNSCEEQLVQINETDEQYDTYVKQMRTLSSNFTR</sequence>
<comment type="caution">
    <text evidence="1">The sequence shown here is derived from an EMBL/GenBank/DDBJ whole genome shotgun (WGS) entry which is preliminary data.</text>
</comment>
<accession>W4Q8X4</accession>
<dbReference type="EMBL" id="BAUT01000068">
    <property type="protein sequence ID" value="GAE27859.1"/>
    <property type="molecule type" value="Genomic_DNA"/>
</dbReference>
<proteinExistence type="predicted"/>
<dbReference type="STRING" id="1236970.JCM9140_4021"/>
<keyword evidence="2" id="KW-1185">Reference proteome</keyword>
<organism evidence="1 2">
    <name type="scientific">Halalkalibacter wakoensis JCM 9140</name>
    <dbReference type="NCBI Taxonomy" id="1236970"/>
    <lineage>
        <taxon>Bacteria</taxon>
        <taxon>Bacillati</taxon>
        <taxon>Bacillota</taxon>
        <taxon>Bacilli</taxon>
        <taxon>Bacillales</taxon>
        <taxon>Bacillaceae</taxon>
        <taxon>Halalkalibacter</taxon>
    </lineage>
</organism>
<reference evidence="1" key="1">
    <citation type="journal article" date="2014" name="Genome Announc.">
        <title>Draft Genome Sequences of Three Alkaliphilic Bacillus Strains, Bacillus wakoensis JCM 9140T, Bacillus akibai JCM 9157T, and Bacillus hemicellulosilyticus JCM 9152T.</title>
        <authorList>
            <person name="Yuki M."/>
            <person name="Oshima K."/>
            <person name="Suda W."/>
            <person name="Oshida Y."/>
            <person name="Kitamura K."/>
            <person name="Iida T."/>
            <person name="Hattori M."/>
            <person name="Ohkuma M."/>
        </authorList>
    </citation>
    <scope>NUCLEOTIDE SEQUENCE [LARGE SCALE GENOMIC DNA]</scope>
    <source>
        <strain evidence="1">JCM 9140</strain>
    </source>
</reference>
<gene>
    <name evidence="1" type="ORF">JCM9140_4021</name>
</gene>
<dbReference type="InterPro" id="IPR019700">
    <property type="entry name" value="Sigma-G_inhibitor_Gin"/>
</dbReference>
<protein>
    <recommendedName>
        <fullName evidence="3">Inhibitor of sigma-G Gin</fullName>
    </recommendedName>
</protein>
<dbReference type="AlphaFoldDB" id="W4Q8X4"/>
<name>W4Q8X4_9BACI</name>
<evidence type="ECO:0008006" key="3">
    <source>
        <dbReference type="Google" id="ProtNLM"/>
    </source>
</evidence>
<evidence type="ECO:0000313" key="2">
    <source>
        <dbReference type="Proteomes" id="UP000018890"/>
    </source>
</evidence>
<dbReference type="Pfam" id="PF10764">
    <property type="entry name" value="Gin"/>
    <property type="match status" value="1"/>
</dbReference>
<evidence type="ECO:0000313" key="1">
    <source>
        <dbReference type="EMBL" id="GAE27859.1"/>
    </source>
</evidence>